<comment type="caution">
    <text evidence="1">The sequence shown here is derived from an EMBL/GenBank/DDBJ whole genome shotgun (WGS) entry which is preliminary data.</text>
</comment>
<name>A0ABS9BMQ5_9BACT</name>
<reference evidence="1 2" key="1">
    <citation type="submission" date="2022-01" db="EMBL/GenBank/DDBJ databases">
        <title>Flavihumibacter sp. nov., isolated from sediment of a river.</title>
        <authorList>
            <person name="Liu H."/>
        </authorList>
    </citation>
    <scope>NUCLEOTIDE SEQUENCE [LARGE SCALE GENOMIC DNA]</scope>
    <source>
        <strain evidence="1 2">RY-1</strain>
    </source>
</reference>
<gene>
    <name evidence="1" type="ORF">L0U88_20465</name>
</gene>
<protein>
    <recommendedName>
        <fullName evidence="3">DnaD domain-containing protein</fullName>
    </recommendedName>
</protein>
<sequence>MHKLDIDYNSTYISSNLIDELDHVIGGYGKPTPVFIYSLNAFLEALILNSSFYISTQELMHIQVISKSLFPTGRPILELLSKTKSLSAIGGIGNDIGQVISIDKFDEKNPTTYQERVQHFINNGIETDKARQEYLVLPNIEDDVTKLSYLNIGKVDGGLVATVSYNSPQAFFKKLSSATNETNIQATLPFYSYKYQIEEIKKRGIGREIITNLSANFQKKQEKVSQYFGYTNQTLPPLVTILLTQCKVVSDIPSKMLQLREDFTKLRESIVTYEKRINEAKDIKEQIEAIDELNEFWNIFNKKYSENRRLLYQFWEVVKESKYEDSMDNAIDAGDTSDMIKDLNAGKVIGKGAKKIFDWYKEKKIINRFRGVTDIWNLFEKTPNIRKHLSEFERVFDVKLENSELEKLNNKINQIKLSKSSDTDASR</sequence>
<proteinExistence type="predicted"/>
<keyword evidence="2" id="KW-1185">Reference proteome</keyword>
<dbReference type="Proteomes" id="UP001200145">
    <property type="component" value="Unassembled WGS sequence"/>
</dbReference>
<evidence type="ECO:0008006" key="3">
    <source>
        <dbReference type="Google" id="ProtNLM"/>
    </source>
</evidence>
<evidence type="ECO:0000313" key="1">
    <source>
        <dbReference type="EMBL" id="MCF1717028.1"/>
    </source>
</evidence>
<accession>A0ABS9BMQ5</accession>
<evidence type="ECO:0000313" key="2">
    <source>
        <dbReference type="Proteomes" id="UP001200145"/>
    </source>
</evidence>
<dbReference type="EMBL" id="JAKEVY010000009">
    <property type="protein sequence ID" value="MCF1717028.1"/>
    <property type="molecule type" value="Genomic_DNA"/>
</dbReference>
<organism evidence="1 2">
    <name type="scientific">Flavihumibacter fluminis</name>
    <dbReference type="NCBI Taxonomy" id="2909236"/>
    <lineage>
        <taxon>Bacteria</taxon>
        <taxon>Pseudomonadati</taxon>
        <taxon>Bacteroidota</taxon>
        <taxon>Chitinophagia</taxon>
        <taxon>Chitinophagales</taxon>
        <taxon>Chitinophagaceae</taxon>
        <taxon>Flavihumibacter</taxon>
    </lineage>
</organism>
<dbReference type="RefSeq" id="WP_234868697.1">
    <property type="nucleotide sequence ID" value="NZ_JAKEVY010000009.1"/>
</dbReference>